<reference evidence="2" key="1">
    <citation type="journal article" date="2014" name="Int. J. Syst. Evol. Microbiol.">
        <title>Complete genome sequence of Corynebacterium casei LMG S-19264T (=DSM 44701T), isolated from a smear-ripened cheese.</title>
        <authorList>
            <consortium name="US DOE Joint Genome Institute (JGI-PGF)"/>
            <person name="Walter F."/>
            <person name="Albersmeier A."/>
            <person name="Kalinowski J."/>
            <person name="Ruckert C."/>
        </authorList>
    </citation>
    <scope>NUCLEOTIDE SEQUENCE</scope>
    <source>
        <strain evidence="2">VKM B-2748</strain>
    </source>
</reference>
<dbReference type="GO" id="GO:0016787">
    <property type="term" value="F:hydrolase activity"/>
    <property type="evidence" value="ECO:0007669"/>
    <property type="project" value="InterPro"/>
</dbReference>
<comment type="caution">
    <text evidence="2">The sequence shown here is derived from an EMBL/GenBank/DDBJ whole genome shotgun (WGS) entry which is preliminary data.</text>
</comment>
<dbReference type="EMBL" id="BSFL01000002">
    <property type="protein sequence ID" value="GLK79655.1"/>
    <property type="molecule type" value="Genomic_DNA"/>
</dbReference>
<dbReference type="InterPro" id="IPR004843">
    <property type="entry name" value="Calcineurin-like_PHP"/>
</dbReference>
<evidence type="ECO:0000313" key="2">
    <source>
        <dbReference type="EMBL" id="GLK79655.1"/>
    </source>
</evidence>
<dbReference type="Pfam" id="PF00149">
    <property type="entry name" value="Metallophos"/>
    <property type="match status" value="1"/>
</dbReference>
<dbReference type="CDD" id="cd00838">
    <property type="entry name" value="MPP_superfamily"/>
    <property type="match status" value="1"/>
</dbReference>
<reference evidence="2" key="2">
    <citation type="submission" date="2023-01" db="EMBL/GenBank/DDBJ databases">
        <authorList>
            <person name="Sun Q."/>
            <person name="Evtushenko L."/>
        </authorList>
    </citation>
    <scope>NUCLEOTIDE SEQUENCE</scope>
    <source>
        <strain evidence="2">VKM B-2748</strain>
    </source>
</reference>
<dbReference type="SUPFAM" id="SSF56300">
    <property type="entry name" value="Metallo-dependent phosphatases"/>
    <property type="match status" value="1"/>
</dbReference>
<gene>
    <name evidence="2" type="ORF">GCM10008174_13960</name>
</gene>
<dbReference type="InterPro" id="IPR052963">
    <property type="entry name" value="Pantetheine_PDE"/>
</dbReference>
<dbReference type="PANTHER" id="PTHR36492">
    <property type="match status" value="1"/>
</dbReference>
<dbReference type="Proteomes" id="UP001143309">
    <property type="component" value="Unassembled WGS sequence"/>
</dbReference>
<protein>
    <submittedName>
        <fullName evidence="2">Metallophosphoesterase</fullName>
    </submittedName>
</protein>
<proteinExistence type="predicted"/>
<evidence type="ECO:0000259" key="1">
    <source>
        <dbReference type="Pfam" id="PF00149"/>
    </source>
</evidence>
<feature type="domain" description="Calcineurin-like phosphoesterase" evidence="1">
    <location>
        <begin position="1"/>
        <end position="232"/>
    </location>
</feature>
<accession>A0A9W6JPK0</accession>
<name>A0A9W6JPK0_9HYPH</name>
<sequence>MKLYAISDLHLGSTENRDALAAITPRPDDWLAIAGDVGETEEHLRFALDTLGGKFARLVWTPGNHELWSLPPGSLRGRARYERLVELCRAHGALTPEDDYPLADFGGRTFRVVPLFTLYDYSFRPDDVPFERAVAWAREAGVRCADEIMLDPSPHPDRPSWCRERCNLTERRLAAACVDGTPTVLINHWPLLAGLVRVPRAPRFSLWCGTRRTADWPRRFRAELVISGHLHMRGTTFVEGVRYEEVSLGYPQQWRGRIAADTLPLQVLG</sequence>
<dbReference type="RefSeq" id="WP_271200156.1">
    <property type="nucleotide sequence ID" value="NZ_BSFL01000002.1"/>
</dbReference>
<dbReference type="PANTHER" id="PTHR36492:SF2">
    <property type="entry name" value="[ACYL-CARRIER-PROTEIN] PHOSPHODIESTERASE PPTH"/>
    <property type="match status" value="1"/>
</dbReference>
<dbReference type="Gene3D" id="3.60.21.10">
    <property type="match status" value="1"/>
</dbReference>
<evidence type="ECO:0000313" key="3">
    <source>
        <dbReference type="Proteomes" id="UP001143309"/>
    </source>
</evidence>
<dbReference type="AlphaFoldDB" id="A0A9W6JPK0"/>
<keyword evidence="3" id="KW-1185">Reference proteome</keyword>
<organism evidence="2 3">
    <name type="scientific">Methylopila turkensis</name>
    <dbReference type="NCBI Taxonomy" id="1437816"/>
    <lineage>
        <taxon>Bacteria</taxon>
        <taxon>Pseudomonadati</taxon>
        <taxon>Pseudomonadota</taxon>
        <taxon>Alphaproteobacteria</taxon>
        <taxon>Hyphomicrobiales</taxon>
        <taxon>Methylopilaceae</taxon>
        <taxon>Methylopila</taxon>
    </lineage>
</organism>
<dbReference type="InterPro" id="IPR029052">
    <property type="entry name" value="Metallo-depent_PP-like"/>
</dbReference>